<dbReference type="InterPro" id="IPR036388">
    <property type="entry name" value="WH-like_DNA-bd_sf"/>
</dbReference>
<evidence type="ECO:0000313" key="5">
    <source>
        <dbReference type="Proteomes" id="UP000320653"/>
    </source>
</evidence>
<keyword evidence="1 2" id="KW-0238">DNA-binding</keyword>
<accession>A0A561R916</accession>
<dbReference type="EMBL" id="VIWP01000001">
    <property type="protein sequence ID" value="TWF59084.1"/>
    <property type="molecule type" value="Genomic_DNA"/>
</dbReference>
<dbReference type="Proteomes" id="UP000320653">
    <property type="component" value="Unassembled WGS sequence"/>
</dbReference>
<evidence type="ECO:0000259" key="3">
    <source>
        <dbReference type="PROSITE" id="PS51755"/>
    </source>
</evidence>
<dbReference type="PANTHER" id="PTHR47691:SF3">
    <property type="entry name" value="HTH-TYPE TRANSCRIPTIONAL REGULATOR RV0890C-RELATED"/>
    <property type="match status" value="1"/>
</dbReference>
<organism evidence="4 5">
    <name type="scientific">Neorhizobium alkalisoli</name>
    <dbReference type="NCBI Taxonomy" id="528178"/>
    <lineage>
        <taxon>Bacteria</taxon>
        <taxon>Pseudomonadati</taxon>
        <taxon>Pseudomonadota</taxon>
        <taxon>Alphaproteobacteria</taxon>
        <taxon>Hyphomicrobiales</taxon>
        <taxon>Rhizobiaceae</taxon>
        <taxon>Rhizobium/Agrobacterium group</taxon>
        <taxon>Neorhizobium</taxon>
    </lineage>
</organism>
<dbReference type="RefSeq" id="WP_145633002.1">
    <property type="nucleotide sequence ID" value="NZ_VIWP01000001.1"/>
</dbReference>
<dbReference type="GO" id="GO:0016887">
    <property type="term" value="F:ATP hydrolysis activity"/>
    <property type="evidence" value="ECO:0007669"/>
    <property type="project" value="InterPro"/>
</dbReference>
<dbReference type="AlphaFoldDB" id="A0A561R916"/>
<protein>
    <submittedName>
        <fullName evidence="4">Putative ATPase</fullName>
    </submittedName>
</protein>
<dbReference type="InterPro" id="IPR001867">
    <property type="entry name" value="OmpR/PhoB-type_DNA-bd"/>
</dbReference>
<dbReference type="PRINTS" id="PR00364">
    <property type="entry name" value="DISEASERSIST"/>
</dbReference>
<dbReference type="Pfam" id="PF00486">
    <property type="entry name" value="Trans_reg_C"/>
    <property type="match status" value="1"/>
</dbReference>
<evidence type="ECO:0000256" key="1">
    <source>
        <dbReference type="ARBA" id="ARBA00023125"/>
    </source>
</evidence>
<dbReference type="GO" id="GO:0000160">
    <property type="term" value="P:phosphorelay signal transduction system"/>
    <property type="evidence" value="ECO:0007669"/>
    <property type="project" value="InterPro"/>
</dbReference>
<dbReference type="CDD" id="cd00383">
    <property type="entry name" value="trans_reg_C"/>
    <property type="match status" value="1"/>
</dbReference>
<dbReference type="InterPro" id="IPR016032">
    <property type="entry name" value="Sig_transdc_resp-reg_C-effctor"/>
</dbReference>
<feature type="DNA-binding region" description="OmpR/PhoB-type" evidence="2">
    <location>
        <begin position="10"/>
        <end position="107"/>
    </location>
</feature>
<gene>
    <name evidence="4" type="ORF">FHW37_101890</name>
</gene>
<dbReference type="OrthoDB" id="4473689at2"/>
<dbReference type="Gene3D" id="3.40.50.300">
    <property type="entry name" value="P-loop containing nucleotide triphosphate hydrolases"/>
    <property type="match status" value="1"/>
</dbReference>
<dbReference type="GO" id="GO:0003677">
    <property type="term" value="F:DNA binding"/>
    <property type="evidence" value="ECO:0007669"/>
    <property type="project" value="UniProtKB-UniRule"/>
</dbReference>
<dbReference type="InterPro" id="IPR049945">
    <property type="entry name" value="AAA_22"/>
</dbReference>
<name>A0A561R916_9HYPH</name>
<dbReference type="GO" id="GO:0006355">
    <property type="term" value="P:regulation of DNA-templated transcription"/>
    <property type="evidence" value="ECO:0007669"/>
    <property type="project" value="InterPro"/>
</dbReference>
<reference evidence="4 5" key="1">
    <citation type="submission" date="2019-06" db="EMBL/GenBank/DDBJ databases">
        <title>Sorghum-associated microbial communities from plants grown in Nebraska, USA.</title>
        <authorList>
            <person name="Schachtman D."/>
        </authorList>
    </citation>
    <scope>NUCLEOTIDE SEQUENCE [LARGE SCALE GENOMIC DNA]</scope>
    <source>
        <strain evidence="4 5">1225</strain>
    </source>
</reference>
<dbReference type="SUPFAM" id="SSF52540">
    <property type="entry name" value="P-loop containing nucleoside triphosphate hydrolases"/>
    <property type="match status" value="1"/>
</dbReference>
<dbReference type="SMART" id="SM00382">
    <property type="entry name" value="AAA"/>
    <property type="match status" value="1"/>
</dbReference>
<dbReference type="Pfam" id="PF13401">
    <property type="entry name" value="AAA_22"/>
    <property type="match status" value="1"/>
</dbReference>
<comment type="caution">
    <text evidence="4">The sequence shown here is derived from an EMBL/GenBank/DDBJ whole genome shotgun (WGS) entry which is preliminary data.</text>
</comment>
<dbReference type="SMART" id="SM00862">
    <property type="entry name" value="Trans_reg_C"/>
    <property type="match status" value="1"/>
</dbReference>
<sequence length="958" mass="105445">MASRQGESGSTTYIFGPFRFSPERQLLSRDGLPVRIGGRALDILTLLVRHPGDVVSKSELIAFCWPSTYVEESNLKVNVASLRKILTEGSEEPFIATVAGRGYRFVSHVQTEHSEPDPVRVAAKQWKPTLKPQDVIGRAEEIDSLTAMLRDTRCLTIVGSGGIGKTTVALALAHNVLADYAQGVSFIDMSTVGDEQYATAAIAARLGARQRSDDTLSELVALLHDSEMLLILDNCEHLSPIISSIVMRLLEALPNLRILATSREPLFIPSEQLYRLPGLVAPGPNQGGTATEAAEFSAVKLFVARASGRQEYTLNDADAPLVSAICRRLDGIPLAIELAASKTFAYGLPTLDAMLEQKFLLLSNGERTAPLRQQTLLATLDWSYRLLSEEEATLLRFLSVFAGRFRMEDAAVMAGVIPYDLAQTIDGIERLTSKSLICAEYQDGLQSYRLLESTRAFAAERLLDAGEHDDALRRHALSMLAVFEKAAGESESRDKGEWMAEYAHRLDDARNAMDWAFGPKGDRMLGIRLTIATIPLWYELSALNEMQTRVDCALRATRECATRPKELIMKLVAARASGLVFAQHLPLDTESAWRECYELAIEIGDTKYEIMGLWGLSSFLLYTGKPLEALAGLHRLVGLSEAQADSFAVDEAHRMMATAEIYIGEVATARQRLERLAARHRRLSDPARFARFHSERGVGVRCTLSLALWASGEPSRAMQVARAAVERAKVSGHVVSQWNALAVFSVPISFWSGDYIAAEEFLLAAEECGKMEDVGAWREVCRFFRSALRAKRQEPGAIAELKSRLKEMMEARQVLRAPMYHAMVAEALLDCNCVSEAQAMAQVAHSLAIQQDAHWCMPEIMRIIALTELQLGSPEKAEQQLGHAISKAASMGVLTLELRAALSLSIKLIEDGRDEEAHDLLNTICAKFPRSESFADLTRARGLLLNLCRTGVDIAASA</sequence>
<keyword evidence="5" id="KW-1185">Reference proteome</keyword>
<dbReference type="PROSITE" id="PS51755">
    <property type="entry name" value="OMPR_PHOB"/>
    <property type="match status" value="1"/>
</dbReference>
<proteinExistence type="predicted"/>
<dbReference type="InterPro" id="IPR003593">
    <property type="entry name" value="AAA+_ATPase"/>
</dbReference>
<dbReference type="SUPFAM" id="SSF46894">
    <property type="entry name" value="C-terminal effector domain of the bipartite response regulators"/>
    <property type="match status" value="1"/>
</dbReference>
<dbReference type="PANTHER" id="PTHR47691">
    <property type="entry name" value="REGULATOR-RELATED"/>
    <property type="match status" value="1"/>
</dbReference>
<dbReference type="InterPro" id="IPR027417">
    <property type="entry name" value="P-loop_NTPase"/>
</dbReference>
<dbReference type="Gene3D" id="1.10.10.10">
    <property type="entry name" value="Winged helix-like DNA-binding domain superfamily/Winged helix DNA-binding domain"/>
    <property type="match status" value="1"/>
</dbReference>
<evidence type="ECO:0000313" key="4">
    <source>
        <dbReference type="EMBL" id="TWF59084.1"/>
    </source>
</evidence>
<feature type="domain" description="OmpR/PhoB-type" evidence="3">
    <location>
        <begin position="10"/>
        <end position="107"/>
    </location>
</feature>
<evidence type="ECO:0000256" key="2">
    <source>
        <dbReference type="PROSITE-ProRule" id="PRU01091"/>
    </source>
</evidence>